<dbReference type="GeneID" id="64345619"/>
<dbReference type="Pfam" id="PF01757">
    <property type="entry name" value="Acyl_transf_3"/>
    <property type="match status" value="1"/>
</dbReference>
<feature type="transmembrane region" description="Helical" evidence="1">
    <location>
        <begin position="255"/>
        <end position="271"/>
    </location>
</feature>
<feature type="transmembrane region" description="Helical" evidence="1">
    <location>
        <begin position="70"/>
        <end position="88"/>
    </location>
</feature>
<evidence type="ECO:0000313" key="3">
    <source>
        <dbReference type="EMBL" id="MDG9732514.1"/>
    </source>
</evidence>
<feature type="transmembrane region" description="Helical" evidence="1">
    <location>
        <begin position="142"/>
        <end position="166"/>
    </location>
</feature>
<feature type="transmembrane region" description="Helical" evidence="1">
    <location>
        <begin position="100"/>
        <end position="122"/>
    </location>
</feature>
<evidence type="ECO:0000259" key="2">
    <source>
        <dbReference type="Pfam" id="PF01757"/>
    </source>
</evidence>
<evidence type="ECO:0000256" key="1">
    <source>
        <dbReference type="SAM" id="Phobius"/>
    </source>
</evidence>
<feature type="transmembrane region" description="Helical" evidence="1">
    <location>
        <begin position="201"/>
        <end position="219"/>
    </location>
</feature>
<keyword evidence="1" id="KW-0472">Membrane</keyword>
<dbReference type="Proteomes" id="UP001529201">
    <property type="component" value="Unassembled WGS sequence"/>
</dbReference>
<feature type="transmembrane region" description="Helical" evidence="1">
    <location>
        <begin position="12"/>
        <end position="33"/>
    </location>
</feature>
<keyword evidence="3" id="KW-0012">Acyltransferase</keyword>
<feature type="transmembrane region" description="Helical" evidence="1">
    <location>
        <begin position="316"/>
        <end position="335"/>
    </location>
</feature>
<feature type="transmembrane region" description="Helical" evidence="1">
    <location>
        <begin position="278"/>
        <end position="296"/>
    </location>
</feature>
<protein>
    <submittedName>
        <fullName evidence="3">Acyltransferase family protein</fullName>
    </submittedName>
</protein>
<name>A0ABT6HAI2_LEUPS</name>
<keyword evidence="4" id="KW-1185">Reference proteome</keyword>
<keyword evidence="1" id="KW-0812">Transmembrane</keyword>
<keyword evidence="1" id="KW-1133">Transmembrane helix</keyword>
<proteinExistence type="predicted"/>
<feature type="transmembrane region" description="Helical" evidence="1">
    <location>
        <begin position="178"/>
        <end position="195"/>
    </location>
</feature>
<dbReference type="RefSeq" id="WP_010292941.1">
    <property type="nucleotide sequence ID" value="NZ_CP065993.1"/>
</dbReference>
<evidence type="ECO:0000313" key="4">
    <source>
        <dbReference type="Proteomes" id="UP001529201"/>
    </source>
</evidence>
<organism evidence="3 4">
    <name type="scientific">Leuconostoc pseudomesenteroides</name>
    <dbReference type="NCBI Taxonomy" id="33968"/>
    <lineage>
        <taxon>Bacteria</taxon>
        <taxon>Bacillati</taxon>
        <taxon>Bacillota</taxon>
        <taxon>Bacilli</taxon>
        <taxon>Lactobacillales</taxon>
        <taxon>Lactobacillaceae</taxon>
        <taxon>Leuconostoc</taxon>
    </lineage>
</organism>
<comment type="caution">
    <text evidence="3">The sequence shown here is derived from an EMBL/GenBank/DDBJ whole genome shotgun (WGS) entry which is preliminary data.</text>
</comment>
<keyword evidence="3" id="KW-0808">Transferase</keyword>
<gene>
    <name evidence="3" type="ORF">P1N92_00075</name>
</gene>
<accession>A0ABT6HAI2</accession>
<feature type="transmembrane region" description="Helical" evidence="1">
    <location>
        <begin position="231"/>
        <end position="249"/>
    </location>
</feature>
<feature type="domain" description="Acyltransferase 3" evidence="2">
    <location>
        <begin position="8"/>
        <end position="332"/>
    </location>
</feature>
<dbReference type="InterPro" id="IPR002656">
    <property type="entry name" value="Acyl_transf_3_dom"/>
</dbReference>
<dbReference type="GO" id="GO:0016746">
    <property type="term" value="F:acyltransferase activity"/>
    <property type="evidence" value="ECO:0007669"/>
    <property type="project" value="UniProtKB-KW"/>
</dbReference>
<reference evidence="3 4" key="1">
    <citation type="submission" date="2023-02" db="EMBL/GenBank/DDBJ databases">
        <title>Antimicrobial susceptibility testing and tentative epidemiological cut-off values for Lactobacillaceae family species intended for ingestion.</title>
        <authorList>
            <person name="Noehr-Meldgaard K."/>
            <person name="Struve C."/>
            <person name="Ingmer H."/>
            <person name="Koza A."/>
            <person name="Al-Nakeeb K."/>
            <person name="Agersoe Y."/>
        </authorList>
    </citation>
    <scope>NUCLEOTIDE SEQUENCE [LARGE SCALE GENOMIC DNA]</scope>
    <source>
        <strain evidence="3 4">DSM 20193</strain>
    </source>
</reference>
<sequence length="361" mass="41388">MVKVRDSRIELARIVAMILIVMHHLSFASTQYIDPTIIKYHINFVSTPILVPNSLEQLLNIIGVYFYRPYGKIGVALFVLITGYFSAGKIMTVSKSFKKVWMLWTEVWFYGALTAIFEIINPANFFGSMTNRGLIRQILTDIFPFSLGTLWFFQAFVMLMVLAPFITAVTSKISKQKLSYLIVAVTIFSSLAMYTNTNFNVGQGNALGYIISPFLIGIYIKKFGTSIKHPLLWLMISLAFTYCLMIFWVDFTYGPMPLVSAVLLFVVMMNFKPFYSKAINKTASVAFAVYIVHELFNFVHHLPMNETTHLLYLNSILYPVFAILTYGLVFVFDTLRQQAFRLFKVELLGNKVMNGLRKLFY</sequence>
<dbReference type="EMBL" id="JARGDN010000001">
    <property type="protein sequence ID" value="MDG9732514.1"/>
    <property type="molecule type" value="Genomic_DNA"/>
</dbReference>